<sequence length="215" mass="22729">MGEMVFRQVDLSTEEVDALEARYVPLTEAVRELVAATILSNADDDVVAEALAAVREVTAKLSASVETDHSGVNYNGAGRSWNWGNAGSGERNAIAPPIDLKTNPDGSTYADLVLGAAYEGPPGHVHGGVSALLLDHLMGVTASQMSRPTFTGTLTLRYRNPLPLGPIRVEGRVAREEGRKVFVEASITGSDGIALEADGVFITPTWSPSLEATQN</sequence>
<evidence type="ECO:0000256" key="7">
    <source>
        <dbReference type="ARBA" id="ARBA00022801"/>
    </source>
</evidence>
<keyword evidence="7" id="KW-0378">Hydrolase</keyword>
<evidence type="ECO:0000256" key="4">
    <source>
        <dbReference type="ARBA" id="ARBA00022475"/>
    </source>
</evidence>
<dbReference type="RefSeq" id="WP_123232025.1">
    <property type="nucleotide sequence ID" value="NZ_RJSG01000001.1"/>
</dbReference>
<accession>A0A3N0DYY1</accession>
<keyword evidence="10" id="KW-0443">Lipid metabolism</keyword>
<dbReference type="InterPro" id="IPR029069">
    <property type="entry name" value="HotDog_dom_sf"/>
</dbReference>
<evidence type="ECO:0000256" key="18">
    <source>
        <dbReference type="ARBA" id="ARBA00043210"/>
    </source>
</evidence>
<evidence type="ECO:0000256" key="14">
    <source>
        <dbReference type="ARBA" id="ARBA00037002"/>
    </source>
</evidence>
<feature type="domain" description="Thioesterase" evidence="24">
    <location>
        <begin position="123"/>
        <end position="191"/>
    </location>
</feature>
<evidence type="ECO:0000313" key="25">
    <source>
        <dbReference type="EMBL" id="RNL80818.1"/>
    </source>
</evidence>
<dbReference type="SUPFAM" id="SSF54637">
    <property type="entry name" value="Thioesterase/thiol ester dehydrase-isomerase"/>
    <property type="match status" value="1"/>
</dbReference>
<evidence type="ECO:0000256" key="10">
    <source>
        <dbReference type="ARBA" id="ARBA00023098"/>
    </source>
</evidence>
<evidence type="ECO:0000256" key="19">
    <source>
        <dbReference type="ARBA" id="ARBA00047588"/>
    </source>
</evidence>
<evidence type="ECO:0000256" key="5">
    <source>
        <dbReference type="ARBA" id="ARBA00022490"/>
    </source>
</evidence>
<dbReference type="Proteomes" id="UP000277094">
    <property type="component" value="Unassembled WGS sequence"/>
</dbReference>
<dbReference type="InterPro" id="IPR052365">
    <property type="entry name" value="THEM4/THEM5_acyl-CoA_thioest"/>
</dbReference>
<evidence type="ECO:0000256" key="3">
    <source>
        <dbReference type="ARBA" id="ARBA00004632"/>
    </source>
</evidence>
<organism evidence="25 26">
    <name type="scientific">Nocardioides marmorisolisilvae</name>
    <dbReference type="NCBI Taxonomy" id="1542737"/>
    <lineage>
        <taxon>Bacteria</taxon>
        <taxon>Bacillati</taxon>
        <taxon>Actinomycetota</taxon>
        <taxon>Actinomycetes</taxon>
        <taxon>Propionibacteriales</taxon>
        <taxon>Nocardioidaceae</taxon>
        <taxon>Nocardioides</taxon>
    </lineage>
</organism>
<comment type="catalytic activity">
    <reaction evidence="20">
        <text>hexadecanoyl-CoA + H2O = hexadecanoate + CoA + H(+)</text>
        <dbReference type="Rhea" id="RHEA:16645"/>
        <dbReference type="ChEBI" id="CHEBI:7896"/>
        <dbReference type="ChEBI" id="CHEBI:15377"/>
        <dbReference type="ChEBI" id="CHEBI:15378"/>
        <dbReference type="ChEBI" id="CHEBI:57287"/>
        <dbReference type="ChEBI" id="CHEBI:57379"/>
        <dbReference type="EC" id="3.1.2.2"/>
    </reaction>
    <physiologicalReaction direction="left-to-right" evidence="20">
        <dbReference type="Rhea" id="RHEA:16646"/>
    </physiologicalReaction>
</comment>
<keyword evidence="11" id="KW-0472">Membrane</keyword>
<dbReference type="GO" id="GO:0005737">
    <property type="term" value="C:cytoplasm"/>
    <property type="evidence" value="ECO:0007669"/>
    <property type="project" value="UniProtKB-SubCell"/>
</dbReference>
<dbReference type="Pfam" id="PF03061">
    <property type="entry name" value="4HBT"/>
    <property type="match status" value="1"/>
</dbReference>
<evidence type="ECO:0000313" key="26">
    <source>
        <dbReference type="Proteomes" id="UP000277094"/>
    </source>
</evidence>
<comment type="catalytic activity">
    <reaction evidence="22">
        <text>dodecanoyl-CoA + H2O = dodecanoate + CoA + H(+)</text>
        <dbReference type="Rhea" id="RHEA:30135"/>
        <dbReference type="ChEBI" id="CHEBI:15377"/>
        <dbReference type="ChEBI" id="CHEBI:15378"/>
        <dbReference type="ChEBI" id="CHEBI:18262"/>
        <dbReference type="ChEBI" id="CHEBI:57287"/>
        <dbReference type="ChEBI" id="CHEBI:57375"/>
    </reaction>
    <physiologicalReaction direction="left-to-right" evidence="22">
        <dbReference type="Rhea" id="RHEA:30136"/>
    </physiologicalReaction>
</comment>
<evidence type="ECO:0000256" key="20">
    <source>
        <dbReference type="ARBA" id="ARBA00047734"/>
    </source>
</evidence>
<comment type="catalytic activity">
    <reaction evidence="19">
        <text>octanoyl-CoA + H2O = octanoate + CoA + H(+)</text>
        <dbReference type="Rhea" id="RHEA:30143"/>
        <dbReference type="ChEBI" id="CHEBI:15377"/>
        <dbReference type="ChEBI" id="CHEBI:15378"/>
        <dbReference type="ChEBI" id="CHEBI:25646"/>
        <dbReference type="ChEBI" id="CHEBI:57287"/>
        <dbReference type="ChEBI" id="CHEBI:57386"/>
    </reaction>
    <physiologicalReaction direction="left-to-right" evidence="19">
        <dbReference type="Rhea" id="RHEA:30144"/>
    </physiologicalReaction>
</comment>
<keyword evidence="4" id="KW-1003">Cell membrane</keyword>
<comment type="similarity">
    <text evidence="15">Belongs to the THEM4/THEM5 thioesterase family.</text>
</comment>
<dbReference type="InterPro" id="IPR006683">
    <property type="entry name" value="Thioestr_dom"/>
</dbReference>
<evidence type="ECO:0000256" key="9">
    <source>
        <dbReference type="ARBA" id="ARBA00022946"/>
    </source>
</evidence>
<comment type="catalytic activity">
    <reaction evidence="21">
        <text>decanoyl-CoA + H2O = decanoate + CoA + H(+)</text>
        <dbReference type="Rhea" id="RHEA:40059"/>
        <dbReference type="ChEBI" id="CHEBI:15377"/>
        <dbReference type="ChEBI" id="CHEBI:15378"/>
        <dbReference type="ChEBI" id="CHEBI:27689"/>
        <dbReference type="ChEBI" id="CHEBI:57287"/>
        <dbReference type="ChEBI" id="CHEBI:61430"/>
    </reaction>
    <physiologicalReaction direction="left-to-right" evidence="21">
        <dbReference type="Rhea" id="RHEA:40060"/>
    </physiologicalReaction>
</comment>
<gene>
    <name evidence="25" type="ORF">EFL95_00045</name>
</gene>
<evidence type="ECO:0000256" key="8">
    <source>
        <dbReference type="ARBA" id="ARBA00022832"/>
    </source>
</evidence>
<reference evidence="25 26" key="1">
    <citation type="submission" date="2018-11" db="EMBL/GenBank/DDBJ databases">
        <authorList>
            <person name="Li F."/>
        </authorList>
    </citation>
    <scope>NUCLEOTIDE SEQUENCE [LARGE SCALE GENOMIC DNA]</scope>
    <source>
        <strain evidence="25 26">KIS18-7</strain>
    </source>
</reference>
<evidence type="ECO:0000256" key="12">
    <source>
        <dbReference type="ARBA" id="ARBA00023273"/>
    </source>
</evidence>
<comment type="subcellular location">
    <subcellularLocation>
        <location evidence="3">Cell projection</location>
        <location evidence="3">Ruffle membrane</location>
    </subcellularLocation>
    <subcellularLocation>
        <location evidence="2">Cytoplasm</location>
    </subcellularLocation>
    <subcellularLocation>
        <location evidence="1">Membrane</location>
        <topology evidence="1">Peripheral membrane protein</topology>
    </subcellularLocation>
</comment>
<evidence type="ECO:0000256" key="21">
    <source>
        <dbReference type="ARBA" id="ARBA00047969"/>
    </source>
</evidence>
<dbReference type="Gene3D" id="3.10.129.10">
    <property type="entry name" value="Hotdog Thioesterase"/>
    <property type="match status" value="1"/>
</dbReference>
<evidence type="ECO:0000256" key="16">
    <source>
        <dbReference type="ARBA" id="ARBA00038848"/>
    </source>
</evidence>
<comment type="catalytic activity">
    <reaction evidence="14">
        <text>(9Z)-octadecenoyl-CoA + H2O = (9Z)-octadecenoate + CoA + H(+)</text>
        <dbReference type="Rhea" id="RHEA:40139"/>
        <dbReference type="ChEBI" id="CHEBI:15377"/>
        <dbReference type="ChEBI" id="CHEBI:15378"/>
        <dbReference type="ChEBI" id="CHEBI:30823"/>
        <dbReference type="ChEBI" id="CHEBI:57287"/>
        <dbReference type="ChEBI" id="CHEBI:57387"/>
    </reaction>
    <physiologicalReaction direction="left-to-right" evidence="14">
        <dbReference type="Rhea" id="RHEA:40140"/>
    </physiologicalReaction>
</comment>
<proteinExistence type="inferred from homology"/>
<protein>
    <recommendedName>
        <fullName evidence="17">Acyl-coenzyme A thioesterase THEM4</fullName>
        <ecNumber evidence="16">3.1.2.2</ecNumber>
    </recommendedName>
    <alternativeName>
        <fullName evidence="18">Thioesterase superfamily member 4</fullName>
    </alternativeName>
</protein>
<evidence type="ECO:0000256" key="2">
    <source>
        <dbReference type="ARBA" id="ARBA00004496"/>
    </source>
</evidence>
<evidence type="ECO:0000256" key="15">
    <source>
        <dbReference type="ARBA" id="ARBA00038456"/>
    </source>
</evidence>
<dbReference type="PANTHER" id="PTHR12418:SF19">
    <property type="entry name" value="ACYL-COENZYME A THIOESTERASE THEM4"/>
    <property type="match status" value="1"/>
</dbReference>
<dbReference type="GO" id="GO:0006631">
    <property type="term" value="P:fatty acid metabolic process"/>
    <property type="evidence" value="ECO:0007669"/>
    <property type="project" value="UniProtKB-KW"/>
</dbReference>
<dbReference type="AlphaFoldDB" id="A0A3N0DYY1"/>
<keyword evidence="12" id="KW-0966">Cell projection</keyword>
<dbReference type="GO" id="GO:0016020">
    <property type="term" value="C:membrane"/>
    <property type="evidence" value="ECO:0007669"/>
    <property type="project" value="UniProtKB-SubCell"/>
</dbReference>
<evidence type="ECO:0000256" key="17">
    <source>
        <dbReference type="ARBA" id="ARBA00040123"/>
    </source>
</evidence>
<keyword evidence="5" id="KW-0963">Cytoplasm</keyword>
<dbReference type="PANTHER" id="PTHR12418">
    <property type="entry name" value="ACYL-COENZYME A THIOESTERASE THEM4"/>
    <property type="match status" value="1"/>
</dbReference>
<keyword evidence="26" id="KW-1185">Reference proteome</keyword>
<name>A0A3N0DYY1_9ACTN</name>
<comment type="catalytic activity">
    <reaction evidence="13">
        <text>(5Z,8Z,11Z,14Z)-eicosatetraenoyl-CoA + H2O = (5Z,8Z,11Z,14Z)-eicosatetraenoate + CoA + H(+)</text>
        <dbReference type="Rhea" id="RHEA:40151"/>
        <dbReference type="ChEBI" id="CHEBI:15377"/>
        <dbReference type="ChEBI" id="CHEBI:15378"/>
        <dbReference type="ChEBI" id="CHEBI:32395"/>
        <dbReference type="ChEBI" id="CHEBI:57287"/>
        <dbReference type="ChEBI" id="CHEBI:57368"/>
    </reaction>
    <physiologicalReaction direction="left-to-right" evidence="13">
        <dbReference type="Rhea" id="RHEA:40152"/>
    </physiologicalReaction>
</comment>
<comment type="caution">
    <text evidence="25">The sequence shown here is derived from an EMBL/GenBank/DDBJ whole genome shotgun (WGS) entry which is preliminary data.</text>
</comment>
<dbReference type="EC" id="3.1.2.2" evidence="16"/>
<keyword evidence="8" id="KW-0276">Fatty acid metabolism</keyword>
<evidence type="ECO:0000259" key="24">
    <source>
        <dbReference type="Pfam" id="PF03061"/>
    </source>
</evidence>
<dbReference type="GO" id="GO:0016787">
    <property type="term" value="F:hydrolase activity"/>
    <property type="evidence" value="ECO:0007669"/>
    <property type="project" value="UniProtKB-KW"/>
</dbReference>
<evidence type="ECO:0000256" key="23">
    <source>
        <dbReference type="ARBA" id="ARBA00048180"/>
    </source>
</evidence>
<evidence type="ECO:0000256" key="13">
    <source>
        <dbReference type="ARBA" id="ARBA00035852"/>
    </source>
</evidence>
<evidence type="ECO:0000256" key="11">
    <source>
        <dbReference type="ARBA" id="ARBA00023136"/>
    </source>
</evidence>
<evidence type="ECO:0000256" key="6">
    <source>
        <dbReference type="ARBA" id="ARBA00022703"/>
    </source>
</evidence>
<comment type="catalytic activity">
    <reaction evidence="23">
        <text>tetradecanoyl-CoA + H2O = tetradecanoate + CoA + H(+)</text>
        <dbReference type="Rhea" id="RHEA:40119"/>
        <dbReference type="ChEBI" id="CHEBI:15377"/>
        <dbReference type="ChEBI" id="CHEBI:15378"/>
        <dbReference type="ChEBI" id="CHEBI:30807"/>
        <dbReference type="ChEBI" id="CHEBI:57287"/>
        <dbReference type="ChEBI" id="CHEBI:57385"/>
    </reaction>
    <physiologicalReaction direction="left-to-right" evidence="23">
        <dbReference type="Rhea" id="RHEA:40120"/>
    </physiologicalReaction>
</comment>
<dbReference type="EMBL" id="RJSG01000001">
    <property type="protein sequence ID" value="RNL80818.1"/>
    <property type="molecule type" value="Genomic_DNA"/>
</dbReference>
<keyword evidence="9" id="KW-0809">Transit peptide</keyword>
<evidence type="ECO:0000256" key="22">
    <source>
        <dbReference type="ARBA" id="ARBA00048074"/>
    </source>
</evidence>
<evidence type="ECO:0000256" key="1">
    <source>
        <dbReference type="ARBA" id="ARBA00004170"/>
    </source>
</evidence>
<dbReference type="CDD" id="cd03443">
    <property type="entry name" value="PaaI_thioesterase"/>
    <property type="match status" value="1"/>
</dbReference>
<dbReference type="OrthoDB" id="5242242at2"/>
<keyword evidence="6" id="KW-0053">Apoptosis</keyword>